<protein>
    <submittedName>
        <fullName evidence="2 3">Membrane protein</fullName>
    </submittedName>
</protein>
<keyword evidence="1" id="KW-1133">Transmembrane helix</keyword>
<name>A0A1C3JLN1_9GAMM</name>
<evidence type="ECO:0000256" key="1">
    <source>
        <dbReference type="SAM" id="Phobius"/>
    </source>
</evidence>
<sequence>MTLKKREQQAILQNLKQNTSAKITSTSLLESYTKVVSLANSLQIALIALFGLLGAMAAPIAFNSNDQQQLNIFWLLLILLGTHFLSLFIWLIGCLKRTNVSANHHWFNVLLSKLGRTMRLPKEVIEAFLTLRFGSSAGTWGVARLLHCCWTSYLLGGLLSAVLFLMTHQVHFIWETTLLTQQDFHSLTQSISTLPSWLGFPAPSAADIAFSQVGIDQQPEDTRKTWAIWILACVFIYGVLLRLMLAVLSHILYHQKRTAVWHSYTSNKPLTAKVSSQIVDPAPTNQSDSQIVPPRPLESAEQRSTSLDQICYLFEWSKSIPTDALNGCNAASLNNAEQQQAYLQHPIDHRAIIIDADISPDRGSLRFLRQANATTESFYLHGNAFVQAWSQALQEREITPHKIIHLKD</sequence>
<dbReference type="InterPro" id="IPR021296">
    <property type="entry name" value="DUF2868"/>
</dbReference>
<evidence type="ECO:0000313" key="4">
    <source>
        <dbReference type="Proteomes" id="UP000092840"/>
    </source>
</evidence>
<proteinExistence type="predicted"/>
<dbReference type="Proteomes" id="UP000092871">
    <property type="component" value="Unassembled WGS sequence"/>
</dbReference>
<keyword evidence="1" id="KW-0472">Membrane</keyword>
<dbReference type="Proteomes" id="UP000092840">
    <property type="component" value="Unassembled WGS sequence"/>
</dbReference>
<evidence type="ECO:0000313" key="5">
    <source>
        <dbReference type="Proteomes" id="UP000092871"/>
    </source>
</evidence>
<feature type="transmembrane region" description="Helical" evidence="1">
    <location>
        <begin position="153"/>
        <end position="174"/>
    </location>
</feature>
<evidence type="ECO:0000313" key="2">
    <source>
        <dbReference type="EMBL" id="SBT16066.1"/>
    </source>
</evidence>
<feature type="transmembrane region" description="Helical" evidence="1">
    <location>
        <begin position="74"/>
        <end position="95"/>
    </location>
</feature>
<keyword evidence="4" id="KW-1185">Reference proteome</keyword>
<dbReference type="EMBL" id="FLRA01000001">
    <property type="protein sequence ID" value="SBT16066.1"/>
    <property type="molecule type" value="Genomic_DNA"/>
</dbReference>
<organism evidence="2 5">
    <name type="scientific">Marinomonas gallaica</name>
    <dbReference type="NCBI Taxonomy" id="1806667"/>
    <lineage>
        <taxon>Bacteria</taxon>
        <taxon>Pseudomonadati</taxon>
        <taxon>Pseudomonadota</taxon>
        <taxon>Gammaproteobacteria</taxon>
        <taxon>Oceanospirillales</taxon>
        <taxon>Oceanospirillaceae</taxon>
        <taxon>Marinomonas</taxon>
    </lineage>
</organism>
<dbReference type="EMBL" id="FLRB01000011">
    <property type="protein sequence ID" value="SBT21114.1"/>
    <property type="molecule type" value="Genomic_DNA"/>
</dbReference>
<keyword evidence="1" id="KW-0812">Transmembrane</keyword>
<feature type="transmembrane region" description="Helical" evidence="1">
    <location>
        <begin position="226"/>
        <end position="248"/>
    </location>
</feature>
<reference evidence="3 4" key="1">
    <citation type="submission" date="2016-06" db="EMBL/GenBank/DDBJ databases">
        <authorList>
            <person name="Rodrigo-Torres L."/>
            <person name="Arahal D.R."/>
        </authorList>
    </citation>
    <scope>NUCLEOTIDE SEQUENCE [LARGE SCALE GENOMIC DNA]</scope>
    <source>
        <strain evidence="3 4">CECT 5116</strain>
    </source>
</reference>
<feature type="transmembrane region" description="Helical" evidence="1">
    <location>
        <begin position="44"/>
        <end position="62"/>
    </location>
</feature>
<reference evidence="2 5" key="2">
    <citation type="submission" date="2016-06" db="EMBL/GenBank/DDBJ databases">
        <authorList>
            <person name="Kjaerup R.B."/>
            <person name="Dalgaard T.S."/>
            <person name="Juul-Madsen H.R."/>
        </authorList>
    </citation>
    <scope>NUCLEOTIDE SEQUENCE [LARGE SCALE GENOMIC DNA]</scope>
    <source>
        <strain evidence="2 5">CECT 5115</strain>
    </source>
</reference>
<dbReference type="OrthoDB" id="6210861at2"/>
<dbReference type="RefSeq" id="WP_067030279.1">
    <property type="nucleotide sequence ID" value="NZ_FLRA01000001.1"/>
</dbReference>
<gene>
    <name evidence="2" type="ORF">MGA5115_00140</name>
    <name evidence="3" type="ORF">MGA5116_01701</name>
</gene>
<accession>A0A1C3JLN1</accession>
<dbReference type="Pfam" id="PF11067">
    <property type="entry name" value="DUF2868"/>
    <property type="match status" value="1"/>
</dbReference>
<evidence type="ECO:0000313" key="3">
    <source>
        <dbReference type="EMBL" id="SBT21114.1"/>
    </source>
</evidence>
<dbReference type="AlphaFoldDB" id="A0A1C3JLN1"/>